<feature type="domain" description="Neprosin PEP catalytic" evidence="1">
    <location>
        <begin position="1"/>
        <end position="158"/>
    </location>
</feature>
<dbReference type="EMBL" id="CP039351">
    <property type="protein sequence ID" value="QCE01178.1"/>
    <property type="molecule type" value="Genomic_DNA"/>
</dbReference>
<dbReference type="Pfam" id="PF03080">
    <property type="entry name" value="Neprosin"/>
    <property type="match status" value="1"/>
</dbReference>
<evidence type="ECO:0000313" key="3">
    <source>
        <dbReference type="Proteomes" id="UP000501690"/>
    </source>
</evidence>
<proteinExistence type="predicted"/>
<evidence type="ECO:0000259" key="1">
    <source>
        <dbReference type="PROSITE" id="PS52045"/>
    </source>
</evidence>
<name>A0A4D6MJM0_VIGUN</name>
<gene>
    <name evidence="2" type="ORF">DEO72_LG7g2471</name>
</gene>
<dbReference type="Proteomes" id="UP000501690">
    <property type="component" value="Linkage Group LG7"/>
</dbReference>
<dbReference type="PANTHER" id="PTHR31589">
    <property type="entry name" value="PROTEIN, PUTATIVE (DUF239)-RELATED-RELATED"/>
    <property type="match status" value="1"/>
</dbReference>
<dbReference type="InterPro" id="IPR004314">
    <property type="entry name" value="Neprosin"/>
</dbReference>
<reference evidence="2 3" key="1">
    <citation type="submission" date="2019-04" db="EMBL/GenBank/DDBJ databases">
        <title>An improved genome assembly and genetic linkage map for asparagus bean, Vigna unguiculata ssp. sesquipedialis.</title>
        <authorList>
            <person name="Xia Q."/>
            <person name="Zhang R."/>
            <person name="Dong Y."/>
        </authorList>
    </citation>
    <scope>NUCLEOTIDE SEQUENCE [LARGE SCALE GENOMIC DNA]</scope>
    <source>
        <tissue evidence="2">Leaf</tissue>
    </source>
</reference>
<dbReference type="PANTHER" id="PTHR31589:SF223">
    <property type="entry name" value="PROTEIN, PUTATIVE (DUF239)-RELATED"/>
    <property type="match status" value="1"/>
</dbReference>
<dbReference type="PROSITE" id="PS52045">
    <property type="entry name" value="NEPROSIN_PEP_CD"/>
    <property type="match status" value="1"/>
</dbReference>
<protein>
    <recommendedName>
        <fullName evidence="1">Neprosin PEP catalytic domain-containing protein</fullName>
    </recommendedName>
</protein>
<dbReference type="AlphaFoldDB" id="A0A4D6MJM0"/>
<accession>A0A4D6MJM0</accession>
<sequence>MDGFVQINQYNFIGSRVPNVSIYGGTAVESVFSISLDRKTQNWWLNILGHDIGYYPGKLFSNLTSAEKVGWGGRTVTPPGNYSPQMGSEYFPDNNFVHACYFRLISIQDQERTDFGPTKQMTNAFVDNSDCFNAEHYGDEGGYGGNSLQFGGPGGNCGN</sequence>
<keyword evidence="3" id="KW-1185">Reference proteome</keyword>
<evidence type="ECO:0000313" key="2">
    <source>
        <dbReference type="EMBL" id="QCE01178.1"/>
    </source>
</evidence>
<organism evidence="2 3">
    <name type="scientific">Vigna unguiculata</name>
    <name type="common">Cowpea</name>
    <dbReference type="NCBI Taxonomy" id="3917"/>
    <lineage>
        <taxon>Eukaryota</taxon>
        <taxon>Viridiplantae</taxon>
        <taxon>Streptophyta</taxon>
        <taxon>Embryophyta</taxon>
        <taxon>Tracheophyta</taxon>
        <taxon>Spermatophyta</taxon>
        <taxon>Magnoliopsida</taxon>
        <taxon>eudicotyledons</taxon>
        <taxon>Gunneridae</taxon>
        <taxon>Pentapetalae</taxon>
        <taxon>rosids</taxon>
        <taxon>fabids</taxon>
        <taxon>Fabales</taxon>
        <taxon>Fabaceae</taxon>
        <taxon>Papilionoideae</taxon>
        <taxon>50 kb inversion clade</taxon>
        <taxon>NPAAA clade</taxon>
        <taxon>indigoferoid/millettioid clade</taxon>
        <taxon>Phaseoleae</taxon>
        <taxon>Vigna</taxon>
    </lineage>
</organism>
<dbReference type="InterPro" id="IPR053168">
    <property type="entry name" value="Glutamic_endopeptidase"/>
</dbReference>